<keyword evidence="1 6" id="KW-0479">Metal-binding</keyword>
<dbReference type="CDD" id="cd10747">
    <property type="entry name" value="DnaJ_C"/>
    <property type="match status" value="1"/>
</dbReference>
<feature type="signal peptide" evidence="8">
    <location>
        <begin position="1"/>
        <end position="22"/>
    </location>
</feature>
<dbReference type="Pfam" id="PF00684">
    <property type="entry name" value="DnaJ_CXXCXGXG"/>
    <property type="match status" value="1"/>
</dbReference>
<dbReference type="InterPro" id="IPR001305">
    <property type="entry name" value="HSP_DnaJ_Cys-rich_dom"/>
</dbReference>
<dbReference type="Proteomes" id="UP001217754">
    <property type="component" value="Chromosome 1"/>
</dbReference>
<dbReference type="Pfam" id="PF00226">
    <property type="entry name" value="DnaJ"/>
    <property type="match status" value="1"/>
</dbReference>
<keyword evidence="4 6" id="KW-0862">Zinc</keyword>
<organism evidence="11 12">
    <name type="scientific">Malassezia japonica</name>
    <dbReference type="NCBI Taxonomy" id="223818"/>
    <lineage>
        <taxon>Eukaryota</taxon>
        <taxon>Fungi</taxon>
        <taxon>Dikarya</taxon>
        <taxon>Basidiomycota</taxon>
        <taxon>Ustilaginomycotina</taxon>
        <taxon>Malasseziomycetes</taxon>
        <taxon>Malasseziales</taxon>
        <taxon>Malasseziaceae</taxon>
        <taxon>Malassezia</taxon>
    </lineage>
</organism>
<dbReference type="SUPFAM" id="SSF57938">
    <property type="entry name" value="DnaJ/Hsp40 cysteine-rich domain"/>
    <property type="match status" value="1"/>
</dbReference>
<dbReference type="GO" id="GO:0005524">
    <property type="term" value="F:ATP binding"/>
    <property type="evidence" value="ECO:0007669"/>
    <property type="project" value="InterPro"/>
</dbReference>
<keyword evidence="3 6" id="KW-0863">Zinc-finger</keyword>
<dbReference type="RefSeq" id="XP_060120169.1">
    <property type="nucleotide sequence ID" value="XM_060264186.1"/>
</dbReference>
<evidence type="ECO:0000259" key="9">
    <source>
        <dbReference type="PROSITE" id="PS50076"/>
    </source>
</evidence>
<evidence type="ECO:0000256" key="8">
    <source>
        <dbReference type="SAM" id="SignalP"/>
    </source>
</evidence>
<dbReference type="CDD" id="cd10719">
    <property type="entry name" value="DnaJ_zf"/>
    <property type="match status" value="1"/>
</dbReference>
<dbReference type="Pfam" id="PF01556">
    <property type="entry name" value="DnaJ_C"/>
    <property type="match status" value="1"/>
</dbReference>
<feature type="compositionally biased region" description="Basic and acidic residues" evidence="7">
    <location>
        <begin position="85"/>
        <end position="101"/>
    </location>
</feature>
<feature type="zinc finger region" description="CR-type" evidence="6">
    <location>
        <begin position="143"/>
        <end position="226"/>
    </location>
</feature>
<feature type="chain" id="PRO_5042188916" evidence="8">
    <location>
        <begin position="23"/>
        <end position="379"/>
    </location>
</feature>
<dbReference type="InterPro" id="IPR044713">
    <property type="entry name" value="DNJA1/2-like"/>
</dbReference>
<dbReference type="SUPFAM" id="SSF46565">
    <property type="entry name" value="Chaperone J-domain"/>
    <property type="match status" value="1"/>
</dbReference>
<dbReference type="PANTHER" id="PTHR43888">
    <property type="entry name" value="DNAJ-LIKE-2, ISOFORM A-RELATED"/>
    <property type="match status" value="1"/>
</dbReference>
<reference evidence="11" key="1">
    <citation type="submission" date="2023-03" db="EMBL/GenBank/DDBJ databases">
        <title>Mating type loci evolution in Malassezia.</title>
        <authorList>
            <person name="Coelho M.A."/>
        </authorList>
    </citation>
    <scope>NUCLEOTIDE SEQUENCE</scope>
    <source>
        <strain evidence="11">CBS 9431</strain>
    </source>
</reference>
<keyword evidence="5" id="KW-0143">Chaperone</keyword>
<dbReference type="Gene3D" id="1.10.287.110">
    <property type="entry name" value="DnaJ domain"/>
    <property type="match status" value="1"/>
</dbReference>
<dbReference type="InterPro" id="IPR001623">
    <property type="entry name" value="DnaJ_domain"/>
</dbReference>
<dbReference type="GO" id="GO:0051082">
    <property type="term" value="F:unfolded protein binding"/>
    <property type="evidence" value="ECO:0007669"/>
    <property type="project" value="InterPro"/>
</dbReference>
<dbReference type="SUPFAM" id="SSF49493">
    <property type="entry name" value="HSP40/DnaJ peptide-binding domain"/>
    <property type="match status" value="2"/>
</dbReference>
<dbReference type="GO" id="GO:0008270">
    <property type="term" value="F:zinc ion binding"/>
    <property type="evidence" value="ECO:0007669"/>
    <property type="project" value="UniProtKB-KW"/>
</dbReference>
<feature type="domain" description="J" evidence="9">
    <location>
        <begin position="25"/>
        <end position="87"/>
    </location>
</feature>
<dbReference type="FunFam" id="2.10.230.10:FF:000002">
    <property type="entry name" value="Molecular chaperone DnaJ"/>
    <property type="match status" value="1"/>
</dbReference>
<keyword evidence="8" id="KW-0732">Signal</keyword>
<sequence length="379" mass="41949">MLPRFWSVLLVAACVLAPIVAAARDYYQVLGVARSASEREIKSAYRKIARAIHPDKHPEKAEEFMELSEAYQTLSDSEMRQVYDRHGADAAKQRQAQKDNGQRSGDAFDLFRQFFGGGASDETPKGPRRMYEAEMALSDVYTGRTFTLSHTRSVVCPECYGSGAESSAHIHTCSQCNGQGAQIMRQQIMPGFVTNVQVQCNACGGKGKTIAKLCKRCRGHKTVVDETEIEVEVEAGAREGAEYHFEGMGEQSPDHDAGDVVVVVHTKTGPGDFRRVGHNLYFTVPLSLSEALFGFEKELTHYDDHPFTLRRRSATQPGHVERILDEGLPIPEEEREAAQGRTVGDLFVTYSVVIPETQGKTRQALAKALGVDDVRHTEL</sequence>
<dbReference type="InterPro" id="IPR002939">
    <property type="entry name" value="DnaJ_C"/>
</dbReference>
<accession>A0AAF0J831</accession>
<evidence type="ECO:0000313" key="12">
    <source>
        <dbReference type="Proteomes" id="UP001217754"/>
    </source>
</evidence>
<evidence type="ECO:0000256" key="7">
    <source>
        <dbReference type="SAM" id="MobiDB-lite"/>
    </source>
</evidence>
<evidence type="ECO:0000256" key="1">
    <source>
        <dbReference type="ARBA" id="ARBA00022723"/>
    </source>
</evidence>
<dbReference type="CDD" id="cd06257">
    <property type="entry name" value="DnaJ"/>
    <property type="match status" value="1"/>
</dbReference>
<evidence type="ECO:0000313" key="11">
    <source>
        <dbReference type="EMBL" id="WFD37272.1"/>
    </source>
</evidence>
<proteinExistence type="inferred from homology"/>
<keyword evidence="12" id="KW-1185">Reference proteome</keyword>
<evidence type="ECO:0000256" key="3">
    <source>
        <dbReference type="ARBA" id="ARBA00022771"/>
    </source>
</evidence>
<dbReference type="EMBL" id="CP119958">
    <property type="protein sequence ID" value="WFD37272.1"/>
    <property type="molecule type" value="Genomic_DNA"/>
</dbReference>
<dbReference type="PROSITE" id="PS51188">
    <property type="entry name" value="ZF_CR"/>
    <property type="match status" value="1"/>
</dbReference>
<evidence type="ECO:0000259" key="10">
    <source>
        <dbReference type="PROSITE" id="PS51188"/>
    </source>
</evidence>
<dbReference type="PROSITE" id="PS50076">
    <property type="entry name" value="DNAJ_2"/>
    <property type="match status" value="1"/>
</dbReference>
<evidence type="ECO:0000256" key="6">
    <source>
        <dbReference type="PROSITE-ProRule" id="PRU00546"/>
    </source>
</evidence>
<dbReference type="PROSITE" id="PS00636">
    <property type="entry name" value="DNAJ_1"/>
    <property type="match status" value="1"/>
</dbReference>
<dbReference type="GeneID" id="85223865"/>
<evidence type="ECO:0000256" key="4">
    <source>
        <dbReference type="ARBA" id="ARBA00022833"/>
    </source>
</evidence>
<dbReference type="SMART" id="SM00271">
    <property type="entry name" value="DnaJ"/>
    <property type="match status" value="1"/>
</dbReference>
<name>A0AAF0J831_9BASI</name>
<dbReference type="Gene3D" id="2.60.260.20">
    <property type="entry name" value="Urease metallochaperone UreE, N-terminal domain"/>
    <property type="match status" value="2"/>
</dbReference>
<dbReference type="GO" id="GO:0009408">
    <property type="term" value="P:response to heat"/>
    <property type="evidence" value="ECO:0007669"/>
    <property type="project" value="InterPro"/>
</dbReference>
<dbReference type="InterPro" id="IPR036869">
    <property type="entry name" value="J_dom_sf"/>
</dbReference>
<dbReference type="GO" id="GO:0006457">
    <property type="term" value="P:protein folding"/>
    <property type="evidence" value="ECO:0007669"/>
    <property type="project" value="InterPro"/>
</dbReference>
<keyword evidence="2" id="KW-0677">Repeat</keyword>
<dbReference type="InterPro" id="IPR036410">
    <property type="entry name" value="HSP_DnaJ_Cys-rich_dom_sf"/>
</dbReference>
<dbReference type="PRINTS" id="PR00625">
    <property type="entry name" value="JDOMAIN"/>
</dbReference>
<dbReference type="AlphaFoldDB" id="A0AAF0J831"/>
<dbReference type="InterPro" id="IPR008971">
    <property type="entry name" value="HSP40/DnaJ_pept-bd"/>
</dbReference>
<dbReference type="GO" id="GO:0030544">
    <property type="term" value="F:Hsp70 protein binding"/>
    <property type="evidence" value="ECO:0007669"/>
    <property type="project" value="InterPro"/>
</dbReference>
<evidence type="ECO:0000256" key="5">
    <source>
        <dbReference type="ARBA" id="ARBA00023186"/>
    </source>
</evidence>
<dbReference type="InterPro" id="IPR018253">
    <property type="entry name" value="DnaJ_domain_CS"/>
</dbReference>
<dbReference type="InterPro" id="IPR012724">
    <property type="entry name" value="DnaJ"/>
</dbReference>
<feature type="region of interest" description="Disordered" evidence="7">
    <location>
        <begin position="85"/>
        <end position="104"/>
    </location>
</feature>
<feature type="domain" description="CR-type" evidence="10">
    <location>
        <begin position="143"/>
        <end position="226"/>
    </location>
</feature>
<dbReference type="HAMAP" id="MF_01152">
    <property type="entry name" value="DnaJ"/>
    <property type="match status" value="1"/>
</dbReference>
<evidence type="ECO:0000256" key="2">
    <source>
        <dbReference type="ARBA" id="ARBA00022737"/>
    </source>
</evidence>
<protein>
    <submittedName>
        <fullName evidence="11">DnaJ- protein scj1</fullName>
    </submittedName>
</protein>
<dbReference type="Gene3D" id="2.10.230.10">
    <property type="entry name" value="Heat shock protein DnaJ, cysteine-rich domain"/>
    <property type="match status" value="1"/>
</dbReference>
<gene>
    <name evidence="11" type="primary">SCJ1</name>
    <name evidence="11" type="ORF">MJAP1_000216</name>
</gene>